<dbReference type="eggNOG" id="ENOG5033IM8">
    <property type="taxonomic scope" value="Bacteria"/>
</dbReference>
<accession>A0A0A0JVD8</accession>
<dbReference type="EMBL" id="AVPK01000001">
    <property type="protein sequence ID" value="KGN39596.1"/>
    <property type="molecule type" value="Genomic_DNA"/>
</dbReference>
<gene>
    <name evidence="2" type="ORF">N803_01930</name>
</gene>
<reference evidence="2 3" key="1">
    <citation type="submission" date="2013-08" db="EMBL/GenBank/DDBJ databases">
        <title>The genome sequence of Knoellia subterranea.</title>
        <authorList>
            <person name="Zhu W."/>
            <person name="Wang G."/>
        </authorList>
    </citation>
    <scope>NUCLEOTIDE SEQUENCE [LARGE SCALE GENOMIC DNA]</scope>
    <source>
        <strain evidence="2 3">KCTC 19937</strain>
    </source>
</reference>
<name>A0A0A0JVD8_9MICO</name>
<sequence length="135" mass="13829">MMLLILVFSMICILLITGVIAVTSVHLSRMKLLDVADGAALAAANALDDTAYGGGVGGAVPLSNSSVRETAAEYVSSRPLPSGMTQWGLGAATGTPDGELAVVRMSGVADVPFIGWLVSDGVRINVVSRARADLE</sequence>
<dbReference type="STRING" id="1385521.N803_01930"/>
<keyword evidence="3" id="KW-1185">Reference proteome</keyword>
<organism evidence="2 3">
    <name type="scientific">Knoellia subterranea KCTC 19937</name>
    <dbReference type="NCBI Taxonomy" id="1385521"/>
    <lineage>
        <taxon>Bacteria</taxon>
        <taxon>Bacillati</taxon>
        <taxon>Actinomycetota</taxon>
        <taxon>Actinomycetes</taxon>
        <taxon>Micrococcales</taxon>
        <taxon>Intrasporangiaceae</taxon>
        <taxon>Knoellia</taxon>
    </lineage>
</organism>
<dbReference type="Proteomes" id="UP000030011">
    <property type="component" value="Unassembled WGS sequence"/>
</dbReference>
<comment type="caution">
    <text evidence="2">The sequence shown here is derived from an EMBL/GenBank/DDBJ whole genome shotgun (WGS) entry which is preliminary data.</text>
</comment>
<evidence type="ECO:0000313" key="3">
    <source>
        <dbReference type="Proteomes" id="UP000030011"/>
    </source>
</evidence>
<proteinExistence type="predicted"/>
<feature type="domain" description="Putative Flp pilus-assembly TadG-like N-terminal" evidence="1">
    <location>
        <begin position="3"/>
        <end position="46"/>
    </location>
</feature>
<evidence type="ECO:0000313" key="2">
    <source>
        <dbReference type="EMBL" id="KGN39596.1"/>
    </source>
</evidence>
<dbReference type="Pfam" id="PF13400">
    <property type="entry name" value="Tad"/>
    <property type="match status" value="1"/>
</dbReference>
<dbReference type="InterPro" id="IPR028087">
    <property type="entry name" value="Tad_N"/>
</dbReference>
<dbReference type="AlphaFoldDB" id="A0A0A0JVD8"/>
<protein>
    <recommendedName>
        <fullName evidence="1">Putative Flp pilus-assembly TadG-like N-terminal domain-containing protein</fullName>
    </recommendedName>
</protein>
<evidence type="ECO:0000259" key="1">
    <source>
        <dbReference type="Pfam" id="PF13400"/>
    </source>
</evidence>